<comment type="function">
    <text evidence="6">Binds arsenite and regulates the expression of arsenic efflux pumps. In vitro, also binds antimony and bismuth, but not arsenate.</text>
</comment>
<dbReference type="InterPro" id="IPR011991">
    <property type="entry name" value="ArsR-like_HTH"/>
</dbReference>
<dbReference type="GO" id="GO:0003677">
    <property type="term" value="F:DNA binding"/>
    <property type="evidence" value="ECO:0007669"/>
    <property type="project" value="UniProtKB-KW"/>
</dbReference>
<name>A0A399M6Y2_9PSED</name>
<feature type="domain" description="HTH arsR-type" evidence="7">
    <location>
        <begin position="1"/>
        <end position="90"/>
    </location>
</feature>
<dbReference type="CDD" id="cd00090">
    <property type="entry name" value="HTH_ARSR"/>
    <property type="match status" value="1"/>
</dbReference>
<dbReference type="SUPFAM" id="SSF46785">
    <property type="entry name" value="Winged helix' DNA-binding domain"/>
    <property type="match status" value="1"/>
</dbReference>
<dbReference type="InterPro" id="IPR036388">
    <property type="entry name" value="WH-like_DNA-bd_sf"/>
</dbReference>
<dbReference type="Gene3D" id="1.10.10.10">
    <property type="entry name" value="Winged helix-like DNA-binding domain superfamily/Winged helix DNA-binding domain"/>
    <property type="match status" value="1"/>
</dbReference>
<dbReference type="PANTHER" id="PTHR33154:SF18">
    <property type="entry name" value="ARSENICAL RESISTANCE OPERON REPRESSOR"/>
    <property type="match status" value="1"/>
</dbReference>
<dbReference type="NCBIfam" id="NF033788">
    <property type="entry name" value="HTH_metalloreg"/>
    <property type="match status" value="1"/>
</dbReference>
<dbReference type="NCBIfam" id="NF007528">
    <property type="entry name" value="PRK10141.1"/>
    <property type="match status" value="1"/>
</dbReference>
<keyword evidence="2" id="KW-0479">Metal-binding</keyword>
<keyword evidence="1" id="KW-0059">Arsenical resistance</keyword>
<keyword evidence="2" id="KW-0480">Metal-thiolate cluster</keyword>
<dbReference type="GO" id="GO:0046685">
    <property type="term" value="P:response to arsenic-containing substance"/>
    <property type="evidence" value="ECO:0007669"/>
    <property type="project" value="UniProtKB-KW"/>
</dbReference>
<dbReference type="PROSITE" id="PS50987">
    <property type="entry name" value="HTH_ARSR_2"/>
    <property type="match status" value="1"/>
</dbReference>
<evidence type="ECO:0000313" key="8">
    <source>
        <dbReference type="EMBL" id="RII77047.1"/>
    </source>
</evidence>
<dbReference type="GO" id="GO:0003700">
    <property type="term" value="F:DNA-binding transcription factor activity"/>
    <property type="evidence" value="ECO:0007669"/>
    <property type="project" value="InterPro"/>
</dbReference>
<dbReference type="FunFam" id="1.10.10.10:FF:000279">
    <property type="entry name" value="Transcriptional regulator, ArsR family"/>
    <property type="match status" value="1"/>
</dbReference>
<evidence type="ECO:0000256" key="3">
    <source>
        <dbReference type="ARBA" id="ARBA00023015"/>
    </source>
</evidence>
<dbReference type="EMBL" id="QWLL01000032">
    <property type="protein sequence ID" value="RII77047.1"/>
    <property type="molecule type" value="Genomic_DNA"/>
</dbReference>
<organism evidence="8 9">
    <name type="scientific">Pseudomonas monteilii</name>
    <dbReference type="NCBI Taxonomy" id="76759"/>
    <lineage>
        <taxon>Bacteria</taxon>
        <taxon>Pseudomonadati</taxon>
        <taxon>Pseudomonadota</taxon>
        <taxon>Gammaproteobacteria</taxon>
        <taxon>Pseudomonadales</taxon>
        <taxon>Pseudomonadaceae</taxon>
        <taxon>Pseudomonas</taxon>
    </lineage>
</organism>
<dbReference type="PRINTS" id="PR00778">
    <property type="entry name" value="HTHARSR"/>
</dbReference>
<evidence type="ECO:0000256" key="6">
    <source>
        <dbReference type="ARBA" id="ARBA00060178"/>
    </source>
</evidence>
<evidence type="ECO:0000256" key="2">
    <source>
        <dbReference type="ARBA" id="ARBA00022851"/>
    </source>
</evidence>
<dbReference type="PANTHER" id="PTHR33154">
    <property type="entry name" value="TRANSCRIPTIONAL REGULATOR, ARSR FAMILY"/>
    <property type="match status" value="1"/>
</dbReference>
<dbReference type="Pfam" id="PF01022">
    <property type="entry name" value="HTH_5"/>
    <property type="match status" value="1"/>
</dbReference>
<dbReference type="InterPro" id="IPR001845">
    <property type="entry name" value="HTH_ArsR_DNA-bd_dom"/>
</dbReference>
<evidence type="ECO:0000256" key="4">
    <source>
        <dbReference type="ARBA" id="ARBA00023125"/>
    </source>
</evidence>
<proteinExistence type="predicted"/>
<keyword evidence="4" id="KW-0238">DNA-binding</keyword>
<dbReference type="RefSeq" id="WP_119370246.1">
    <property type="nucleotide sequence ID" value="NZ_QWLL01000032.1"/>
</dbReference>
<evidence type="ECO:0000313" key="9">
    <source>
        <dbReference type="Proteomes" id="UP000265875"/>
    </source>
</evidence>
<dbReference type="InterPro" id="IPR036390">
    <property type="entry name" value="WH_DNA-bd_sf"/>
</dbReference>
<dbReference type="InterPro" id="IPR051081">
    <property type="entry name" value="HTH_MetalResp_TranReg"/>
</dbReference>
<reference evidence="8 9" key="1">
    <citation type="submission" date="2018-08" db="EMBL/GenBank/DDBJ databases">
        <title>Draft genome sequence of the cyanotroph, Pseudomonas monteilii BCN3.</title>
        <authorList>
            <person name="Jones L.B."/>
            <person name="Kunz D.A."/>
        </authorList>
    </citation>
    <scope>NUCLEOTIDE SEQUENCE [LARGE SCALE GENOMIC DNA]</scope>
    <source>
        <strain evidence="8 9">BCN3</strain>
    </source>
</reference>
<sequence>MNTPPDIFKSLSDETRARAVLLIASLGELCVCELMCALGDSQPKISRHLAQLRSNGMLLDRRQGQWVYYRLNPALPGWVHEMLQLTLQANTQWLADNALRLKHMDGRPVRDAACC</sequence>
<dbReference type="SMART" id="SM00418">
    <property type="entry name" value="HTH_ARSR"/>
    <property type="match status" value="1"/>
</dbReference>
<dbReference type="AlphaFoldDB" id="A0A399M6Y2"/>
<protein>
    <submittedName>
        <fullName evidence="8">ArsR family transcriptional regulator</fullName>
    </submittedName>
</protein>
<dbReference type="Proteomes" id="UP000265875">
    <property type="component" value="Unassembled WGS sequence"/>
</dbReference>
<evidence type="ECO:0000256" key="5">
    <source>
        <dbReference type="ARBA" id="ARBA00023163"/>
    </source>
</evidence>
<accession>A0A399M6Y2</accession>
<keyword evidence="5" id="KW-0804">Transcription</keyword>
<dbReference type="GO" id="GO:0046872">
    <property type="term" value="F:metal ion binding"/>
    <property type="evidence" value="ECO:0007669"/>
    <property type="project" value="UniProtKB-KW"/>
</dbReference>
<gene>
    <name evidence="8" type="ORF">D0894_14290</name>
</gene>
<comment type="caution">
    <text evidence="8">The sequence shown here is derived from an EMBL/GenBank/DDBJ whole genome shotgun (WGS) entry which is preliminary data.</text>
</comment>
<evidence type="ECO:0000256" key="1">
    <source>
        <dbReference type="ARBA" id="ARBA00022849"/>
    </source>
</evidence>
<keyword evidence="3" id="KW-0805">Transcription regulation</keyword>
<evidence type="ECO:0000259" key="7">
    <source>
        <dbReference type="PROSITE" id="PS50987"/>
    </source>
</evidence>